<dbReference type="AlphaFoldDB" id="A0AAU8DS54"/>
<gene>
    <name evidence="3" type="ORF">ABLG96_21280</name>
</gene>
<dbReference type="Gene3D" id="3.60.110.10">
    <property type="entry name" value="Carbon-nitrogen hydrolase"/>
    <property type="match status" value="1"/>
</dbReference>
<dbReference type="PROSITE" id="PS01227">
    <property type="entry name" value="UPF0012"/>
    <property type="match status" value="1"/>
</dbReference>
<dbReference type="PROSITE" id="PS50263">
    <property type="entry name" value="CN_HYDROLASE"/>
    <property type="match status" value="1"/>
</dbReference>
<dbReference type="InterPro" id="IPR036526">
    <property type="entry name" value="C-N_Hydrolase_sf"/>
</dbReference>
<name>A0AAU8DS54_9ACTN</name>
<dbReference type="PANTHER" id="PTHR23088">
    <property type="entry name" value="NITRILASE-RELATED"/>
    <property type="match status" value="1"/>
</dbReference>
<dbReference type="InterPro" id="IPR003010">
    <property type="entry name" value="C-N_Hydrolase"/>
</dbReference>
<evidence type="ECO:0000259" key="2">
    <source>
        <dbReference type="PROSITE" id="PS50263"/>
    </source>
</evidence>
<keyword evidence="3" id="KW-0378">Hydrolase</keyword>
<dbReference type="CDD" id="cd07581">
    <property type="entry name" value="nitrilase_3"/>
    <property type="match status" value="1"/>
</dbReference>
<proteinExistence type="inferred from homology"/>
<organism evidence="3">
    <name type="scientific">Nakamurella sp. A5-74</name>
    <dbReference type="NCBI Taxonomy" id="3158264"/>
    <lineage>
        <taxon>Bacteria</taxon>
        <taxon>Bacillati</taxon>
        <taxon>Actinomycetota</taxon>
        <taxon>Actinomycetes</taxon>
        <taxon>Nakamurellales</taxon>
        <taxon>Nakamurellaceae</taxon>
        <taxon>Nakamurella</taxon>
    </lineage>
</organism>
<feature type="domain" description="CN hydrolase" evidence="2">
    <location>
        <begin position="1"/>
        <end position="239"/>
    </location>
</feature>
<evidence type="ECO:0000313" key="3">
    <source>
        <dbReference type="EMBL" id="XCG63683.1"/>
    </source>
</evidence>
<reference evidence="3" key="1">
    <citation type="submission" date="2024-05" db="EMBL/GenBank/DDBJ databases">
        <authorList>
            <person name="Cai S.Y."/>
            <person name="Jin L.M."/>
            <person name="Li H.R."/>
        </authorList>
    </citation>
    <scope>NUCLEOTIDE SEQUENCE</scope>
    <source>
        <strain evidence="3">A5-74</strain>
    </source>
</reference>
<accession>A0AAU8DS54</accession>
<comment type="similarity">
    <text evidence="1">Belongs to the carbon-nitrogen hydrolase superfamily. NIT1/NIT2 family.</text>
</comment>
<dbReference type="RefSeq" id="WP_353649298.1">
    <property type="nucleotide sequence ID" value="NZ_CP159218.1"/>
</dbReference>
<dbReference type="GO" id="GO:0016787">
    <property type="term" value="F:hydrolase activity"/>
    <property type="evidence" value="ECO:0007669"/>
    <property type="project" value="UniProtKB-KW"/>
</dbReference>
<dbReference type="InterPro" id="IPR001110">
    <property type="entry name" value="UPF0012_CS"/>
</dbReference>
<sequence length="264" mass="27800">MRIALAQLTPTSDPRANLAAILEQVRAAASGGARLVVAPEGAITDAFGDPDSVIRNAEPLDGPFVTALRLASGELGIAIAVGTFVPADDGRVSNVLAVVDAGELIAAYRKIHLYDAFSHQESATVVPGDAEPPVIELDSLRIGLATCYDLRFPELFRSLSARGVDVLAVASAWATGSGKEDHWVTLLRARAIENTSYVVAADQMGGGCIGRSAAFDPFGLPLADLGYRSPALGFVEVDPERLTEVRALLPSGSHTRMQVRMAPR</sequence>
<dbReference type="EMBL" id="CP159218">
    <property type="protein sequence ID" value="XCG63683.1"/>
    <property type="molecule type" value="Genomic_DNA"/>
</dbReference>
<evidence type="ECO:0000256" key="1">
    <source>
        <dbReference type="ARBA" id="ARBA00010613"/>
    </source>
</evidence>
<dbReference type="PANTHER" id="PTHR23088:SF27">
    <property type="entry name" value="DEAMINATED GLUTATHIONE AMIDASE"/>
    <property type="match status" value="1"/>
</dbReference>
<protein>
    <submittedName>
        <fullName evidence="3">Carbon-nitrogen hydrolase family protein</fullName>
    </submittedName>
</protein>
<dbReference type="SUPFAM" id="SSF56317">
    <property type="entry name" value="Carbon-nitrogen hydrolase"/>
    <property type="match status" value="1"/>
</dbReference>
<dbReference type="Pfam" id="PF00795">
    <property type="entry name" value="CN_hydrolase"/>
    <property type="match status" value="1"/>
</dbReference>